<organism evidence="3 4">
    <name type="scientific">Oryzihumus leptocrescens</name>
    <dbReference type="NCBI Taxonomy" id="297536"/>
    <lineage>
        <taxon>Bacteria</taxon>
        <taxon>Bacillati</taxon>
        <taxon>Actinomycetota</taxon>
        <taxon>Actinomycetes</taxon>
        <taxon>Micrococcales</taxon>
        <taxon>Intrasporangiaceae</taxon>
        <taxon>Oryzihumus</taxon>
    </lineage>
</organism>
<gene>
    <name evidence="3" type="ORF">FB474_3733</name>
</gene>
<keyword evidence="4" id="KW-1185">Reference proteome</keyword>
<comment type="caution">
    <text evidence="3">The sequence shown here is derived from an EMBL/GenBank/DDBJ whole genome shotgun (WGS) entry which is preliminary data.</text>
</comment>
<dbReference type="GO" id="GO:0006935">
    <property type="term" value="P:chemotaxis"/>
    <property type="evidence" value="ECO:0007669"/>
    <property type="project" value="UniProtKB-KW"/>
</dbReference>
<sequence length="163" mass="16578">MTLDPKDLAEIEEIARDVWSSLLGLEITVAQAPDACPEEVATAVVTVSGDAHGVVGVQTSGAGARAMAAAMFMMGADEVGEAEVADALGELTNVVGGNVKGLLPGSNRLSLPTVLDGGVEDPRDLTRPPLAEVFLSCDGEPVLIALYALAAVPSAATPERILS</sequence>
<dbReference type="SUPFAM" id="SSF103039">
    <property type="entry name" value="CheC-like"/>
    <property type="match status" value="1"/>
</dbReference>
<evidence type="ECO:0000259" key="2">
    <source>
        <dbReference type="Pfam" id="PF13690"/>
    </source>
</evidence>
<evidence type="ECO:0000313" key="3">
    <source>
        <dbReference type="EMBL" id="TQL56965.1"/>
    </source>
</evidence>
<reference evidence="3 4" key="1">
    <citation type="submission" date="2019-06" db="EMBL/GenBank/DDBJ databases">
        <title>Sequencing the genomes of 1000 actinobacteria strains.</title>
        <authorList>
            <person name="Klenk H.-P."/>
        </authorList>
    </citation>
    <scope>NUCLEOTIDE SEQUENCE [LARGE SCALE GENOMIC DNA]</scope>
    <source>
        <strain evidence="3 4">DSM 18082</strain>
    </source>
</reference>
<feature type="domain" description="Chemotaxis phosphatase CheX-like" evidence="2">
    <location>
        <begin position="42"/>
        <end position="118"/>
    </location>
</feature>
<dbReference type="Gene3D" id="3.40.1550.10">
    <property type="entry name" value="CheC-like"/>
    <property type="match status" value="1"/>
</dbReference>
<evidence type="ECO:0000256" key="1">
    <source>
        <dbReference type="ARBA" id="ARBA00022500"/>
    </source>
</evidence>
<evidence type="ECO:0000313" key="4">
    <source>
        <dbReference type="Proteomes" id="UP000319514"/>
    </source>
</evidence>
<dbReference type="AlphaFoldDB" id="A0A542Z9H3"/>
<dbReference type="OrthoDB" id="5402373at2"/>
<dbReference type="Pfam" id="PF13690">
    <property type="entry name" value="CheX"/>
    <property type="match status" value="1"/>
</dbReference>
<accession>A0A542Z9H3</accession>
<name>A0A542Z9H3_9MICO</name>
<proteinExistence type="predicted"/>
<keyword evidence="1" id="KW-0145">Chemotaxis</keyword>
<dbReference type="RefSeq" id="WP_141790319.1">
    <property type="nucleotide sequence ID" value="NZ_BAAAKX010000015.1"/>
</dbReference>
<dbReference type="InterPro" id="IPR028976">
    <property type="entry name" value="CheC-like_sf"/>
</dbReference>
<dbReference type="EMBL" id="VFOQ01000002">
    <property type="protein sequence ID" value="TQL56965.1"/>
    <property type="molecule type" value="Genomic_DNA"/>
</dbReference>
<protein>
    <submittedName>
        <fullName evidence="3">Chemotaxis protein CheX</fullName>
    </submittedName>
</protein>
<dbReference type="InterPro" id="IPR028051">
    <property type="entry name" value="CheX-like_dom"/>
</dbReference>
<dbReference type="Proteomes" id="UP000319514">
    <property type="component" value="Unassembled WGS sequence"/>
</dbReference>